<sequence length="946" mass="105699">MTVQELSQRSSVVSILSRSVSLVEVVQDIALNTNVASGSIRDFVTGVISHRPHDPKRAMLRYTPQYLTLRILTTAYLYYADSLIYQHTWLFHNAKFVEFPRLMMEGGSPKDRCLGGPVIINAFREIKKNETIDSSRNFLLPPLPPTEDNDTYVQWRNASATLHWPSFDKNKYYVTAPNNTTVGGVLSSAAPQQVAAASRTLSFTCTQERQRAFAVRVLQLTTAVVDAVYIICDVFGVSSQLYLIAFQFVFVLVCDWGVHMNVNKSPALRASGLEEENNSKLLCVPFYGTMGTAASSLRSPGRYVEGVPYGGKETRNDGGRLARSARTFGDPDCGVGRWPLGLKALGACRGTANLTSLRCCALCGAACLPSSAIRRSETVAHYTSSVDFYQVRPLSDVIAECECMRVRCRIAILCWLASDLLPRRARHDGQQPMKYKIDRRKPDRFCRPSSNFGLDMISILRRVVRHDAQNWCDNWTGAGYTLPLTKFSKELHNESKWAPKLLLSTEMRWRLKAWPSEAKDVVLPLDKCGCLSVSSARRINFKVAEYTLIAVKSIPPPPLYPDSFNIPHRTLFYNHEISFCQLRNEKENVCTYSLQLVIAEDKHSQLDKLIILIKYRVLHCEKVQHGVFAPYTKYTLEEVNIVEEQLSVILAPATRVCRVVLFAARSTGVDVAILCVDNHVACRDELASGSSVLFAASAGIFLVAPLGLAVKYPFAARSTGIDVAILCIVNHAACRGELASGRFEKAHISIGLHAFGNRPPLLLSTTAFVYQLGSPSATASIPSSADIKAVYTNKIGDRIVNFAGSTAIYLIRQHISVQQPCWRLQHIASSHLLRQPETGNANYNAVHESSHCMFSPAYETYYCDYCNAMFPLSDNLYRYNKKWKGYVCCSSARDYNYYKTFTISSSGSQPEDSNCPFAIDYKTYQCDNCDAVFTRSDSLYRHNKKC</sequence>
<protein>
    <recommendedName>
        <fullName evidence="2">C2H2-type domain-containing protein</fullName>
    </recommendedName>
</protein>
<dbReference type="EMBL" id="JARBHB010000002">
    <property type="protein sequence ID" value="KAJ8891687.1"/>
    <property type="molecule type" value="Genomic_DNA"/>
</dbReference>
<feature type="domain" description="C2H2-type" evidence="2">
    <location>
        <begin position="924"/>
        <end position="946"/>
    </location>
</feature>
<keyword evidence="1" id="KW-0863">Zinc-finger</keyword>
<evidence type="ECO:0000256" key="1">
    <source>
        <dbReference type="PROSITE-ProRule" id="PRU00042"/>
    </source>
</evidence>
<gene>
    <name evidence="3" type="ORF">PR048_004216</name>
</gene>
<comment type="caution">
    <text evidence="3">The sequence shown here is derived from an EMBL/GenBank/DDBJ whole genome shotgun (WGS) entry which is preliminary data.</text>
</comment>
<reference evidence="3 4" key="1">
    <citation type="submission" date="2023-02" db="EMBL/GenBank/DDBJ databases">
        <title>LHISI_Scaffold_Assembly.</title>
        <authorList>
            <person name="Stuart O.P."/>
            <person name="Cleave R."/>
            <person name="Magrath M.J.L."/>
            <person name="Mikheyev A.S."/>
        </authorList>
    </citation>
    <scope>NUCLEOTIDE SEQUENCE [LARGE SCALE GENOMIC DNA]</scope>
    <source>
        <strain evidence="3">Daus_M_001</strain>
        <tissue evidence="3">Leg muscle</tissue>
    </source>
</reference>
<keyword evidence="1" id="KW-0862">Zinc</keyword>
<keyword evidence="4" id="KW-1185">Reference proteome</keyword>
<organism evidence="3 4">
    <name type="scientific">Dryococelus australis</name>
    <dbReference type="NCBI Taxonomy" id="614101"/>
    <lineage>
        <taxon>Eukaryota</taxon>
        <taxon>Metazoa</taxon>
        <taxon>Ecdysozoa</taxon>
        <taxon>Arthropoda</taxon>
        <taxon>Hexapoda</taxon>
        <taxon>Insecta</taxon>
        <taxon>Pterygota</taxon>
        <taxon>Neoptera</taxon>
        <taxon>Polyneoptera</taxon>
        <taxon>Phasmatodea</taxon>
        <taxon>Verophasmatodea</taxon>
        <taxon>Anareolatae</taxon>
        <taxon>Phasmatidae</taxon>
        <taxon>Eurycanthinae</taxon>
        <taxon>Dryococelus</taxon>
    </lineage>
</organism>
<proteinExistence type="predicted"/>
<keyword evidence="1" id="KW-0479">Metal-binding</keyword>
<dbReference type="SUPFAM" id="SSF57667">
    <property type="entry name" value="beta-beta-alpha zinc fingers"/>
    <property type="match status" value="1"/>
</dbReference>
<evidence type="ECO:0000313" key="3">
    <source>
        <dbReference type="EMBL" id="KAJ8891687.1"/>
    </source>
</evidence>
<dbReference type="InterPro" id="IPR013087">
    <property type="entry name" value="Znf_C2H2_type"/>
</dbReference>
<evidence type="ECO:0000259" key="2">
    <source>
        <dbReference type="PROSITE" id="PS50157"/>
    </source>
</evidence>
<dbReference type="InterPro" id="IPR036236">
    <property type="entry name" value="Znf_C2H2_sf"/>
</dbReference>
<dbReference type="PROSITE" id="PS50157">
    <property type="entry name" value="ZINC_FINGER_C2H2_2"/>
    <property type="match status" value="1"/>
</dbReference>
<accession>A0ABQ9I4V7</accession>
<name>A0ABQ9I4V7_9NEOP</name>
<evidence type="ECO:0000313" key="4">
    <source>
        <dbReference type="Proteomes" id="UP001159363"/>
    </source>
</evidence>
<dbReference type="Proteomes" id="UP001159363">
    <property type="component" value="Chromosome 2"/>
</dbReference>